<dbReference type="STRING" id="1261.HMPREF3195_01549"/>
<sequence length="269" mass="30003">MEEFMIKNIFCDLDGTLYRDGISDKDKQAIRDAKEAGIKFNIATGRVIDHSLSIMEDLNLDSYLIVENGSYIYDNKMECFYRGVLSDLSINKVIETYNKFDFIDPKEEVIYFKYDGKVIMPEDGSKAEYLSRGFSIDPTIVTRQVYESKVGNIGVVCTDPEKLAKMIGEFSLALGPDVEVYASSETTLNIVPRGISKFDAIKLVCKREGISLEEVSTIGDSANDISMLKNVRYSFAMENSSPAVKSSASFETPSVADAIKMIIDLNAQE</sequence>
<evidence type="ECO:0000313" key="1">
    <source>
        <dbReference type="EMBL" id="KXI10807.1"/>
    </source>
</evidence>
<dbReference type="InterPro" id="IPR006379">
    <property type="entry name" value="HAD-SF_hydro_IIB"/>
</dbReference>
<dbReference type="SUPFAM" id="SSF56784">
    <property type="entry name" value="HAD-like"/>
    <property type="match status" value="1"/>
</dbReference>
<gene>
    <name evidence="1" type="ORF">HMPREF3195_01549</name>
</gene>
<dbReference type="Gene3D" id="3.30.1240.10">
    <property type="match status" value="1"/>
</dbReference>
<dbReference type="NCBIfam" id="TIGR01484">
    <property type="entry name" value="HAD-SF-IIB"/>
    <property type="match status" value="1"/>
</dbReference>
<organism evidence="1 2">
    <name type="scientific">Peptostreptococcus anaerobius</name>
    <dbReference type="NCBI Taxonomy" id="1261"/>
    <lineage>
        <taxon>Bacteria</taxon>
        <taxon>Bacillati</taxon>
        <taxon>Bacillota</taxon>
        <taxon>Clostridia</taxon>
        <taxon>Peptostreptococcales</taxon>
        <taxon>Peptostreptococcaceae</taxon>
        <taxon>Peptostreptococcus</taxon>
    </lineage>
</organism>
<dbReference type="InterPro" id="IPR036412">
    <property type="entry name" value="HAD-like_sf"/>
</dbReference>
<accession>A0A135YN50</accession>
<dbReference type="AlphaFoldDB" id="A0A135YN50"/>
<protein>
    <submittedName>
        <fullName evidence="1">Cof-like hydrolase</fullName>
    </submittedName>
</protein>
<dbReference type="PATRIC" id="fig|1261.5.peg.1555"/>
<evidence type="ECO:0000313" key="2">
    <source>
        <dbReference type="Proteomes" id="UP000070326"/>
    </source>
</evidence>
<dbReference type="SFLD" id="SFLDS00003">
    <property type="entry name" value="Haloacid_Dehalogenase"/>
    <property type="match status" value="1"/>
</dbReference>
<comment type="caution">
    <text evidence="1">The sequence shown here is derived from an EMBL/GenBank/DDBJ whole genome shotgun (WGS) entry which is preliminary data.</text>
</comment>
<dbReference type="PANTHER" id="PTHR10000">
    <property type="entry name" value="PHOSPHOSERINE PHOSPHATASE"/>
    <property type="match status" value="1"/>
</dbReference>
<dbReference type="GO" id="GO:0016791">
    <property type="term" value="F:phosphatase activity"/>
    <property type="evidence" value="ECO:0007669"/>
    <property type="project" value="TreeGrafter"/>
</dbReference>
<dbReference type="GO" id="GO:0000287">
    <property type="term" value="F:magnesium ion binding"/>
    <property type="evidence" value="ECO:0007669"/>
    <property type="project" value="TreeGrafter"/>
</dbReference>
<name>A0A135YN50_9FIRM</name>
<reference evidence="1 2" key="1">
    <citation type="submission" date="2016-02" db="EMBL/GenBank/DDBJ databases">
        <authorList>
            <person name="Wen L."/>
            <person name="He K."/>
            <person name="Yang H."/>
        </authorList>
    </citation>
    <scope>NUCLEOTIDE SEQUENCE [LARGE SCALE GENOMIC DNA]</scope>
    <source>
        <strain evidence="1 2">MJR8628A</strain>
    </source>
</reference>
<dbReference type="PROSITE" id="PS01229">
    <property type="entry name" value="COF_2"/>
    <property type="match status" value="1"/>
</dbReference>
<dbReference type="Pfam" id="PF08282">
    <property type="entry name" value="Hydrolase_3"/>
    <property type="match status" value="1"/>
</dbReference>
<proteinExistence type="predicted"/>
<dbReference type="eggNOG" id="COG0561">
    <property type="taxonomic scope" value="Bacteria"/>
</dbReference>
<dbReference type="Proteomes" id="UP000070326">
    <property type="component" value="Unassembled WGS sequence"/>
</dbReference>
<keyword evidence="1" id="KW-0378">Hydrolase</keyword>
<dbReference type="PANTHER" id="PTHR10000:SF8">
    <property type="entry name" value="HAD SUPERFAMILY HYDROLASE-LIKE, TYPE 3"/>
    <property type="match status" value="1"/>
</dbReference>
<dbReference type="InterPro" id="IPR023214">
    <property type="entry name" value="HAD_sf"/>
</dbReference>
<dbReference type="NCBIfam" id="TIGR00099">
    <property type="entry name" value="Cof-subfamily"/>
    <property type="match status" value="1"/>
</dbReference>
<dbReference type="GO" id="GO:0005829">
    <property type="term" value="C:cytosol"/>
    <property type="evidence" value="ECO:0007669"/>
    <property type="project" value="TreeGrafter"/>
</dbReference>
<dbReference type="EMBL" id="LSQZ01000085">
    <property type="protein sequence ID" value="KXI10807.1"/>
    <property type="molecule type" value="Genomic_DNA"/>
</dbReference>
<dbReference type="InterPro" id="IPR000150">
    <property type="entry name" value="Cof"/>
</dbReference>
<dbReference type="Gene3D" id="3.40.50.1000">
    <property type="entry name" value="HAD superfamily/HAD-like"/>
    <property type="match status" value="1"/>
</dbReference>
<dbReference type="SFLD" id="SFLDG01140">
    <property type="entry name" value="C2.B:_Phosphomannomutase_and_P"/>
    <property type="match status" value="1"/>
</dbReference>